<keyword evidence="1" id="KW-1133">Transmembrane helix</keyword>
<dbReference type="Proteomes" id="UP001258315">
    <property type="component" value="Unassembled WGS sequence"/>
</dbReference>
<accession>A0ABU3H0I3</accession>
<sequence length="90" mass="10311">MIRYVYLALFFIFQFCATWFFSTLNEPYAMIGSFLLISITGVLIYKNTKFSTPIRNLGWGIMFGSFTFLLFIVSLFIILGIGLLIQQSNG</sequence>
<keyword evidence="1" id="KW-0472">Membrane</keyword>
<evidence type="ECO:0000256" key="1">
    <source>
        <dbReference type="SAM" id="Phobius"/>
    </source>
</evidence>
<gene>
    <name evidence="2" type="ORF">QE417_003492</name>
</gene>
<feature type="transmembrane region" description="Helical" evidence="1">
    <location>
        <begin position="28"/>
        <end position="45"/>
    </location>
</feature>
<evidence type="ECO:0000313" key="2">
    <source>
        <dbReference type="EMBL" id="MDT3404420.1"/>
    </source>
</evidence>
<feature type="transmembrane region" description="Helical" evidence="1">
    <location>
        <begin position="5"/>
        <end position="22"/>
    </location>
</feature>
<evidence type="ECO:0008006" key="4">
    <source>
        <dbReference type="Google" id="ProtNLM"/>
    </source>
</evidence>
<comment type="caution">
    <text evidence="2">The sequence shown here is derived from an EMBL/GenBank/DDBJ whole genome shotgun (WGS) entry which is preliminary data.</text>
</comment>
<keyword evidence="3" id="KW-1185">Reference proteome</keyword>
<feature type="transmembrane region" description="Helical" evidence="1">
    <location>
        <begin position="57"/>
        <end position="85"/>
    </location>
</feature>
<organism evidence="2 3">
    <name type="scientific">Mucilaginibacter terrae</name>
    <dbReference type="NCBI Taxonomy" id="1955052"/>
    <lineage>
        <taxon>Bacteria</taxon>
        <taxon>Pseudomonadati</taxon>
        <taxon>Bacteroidota</taxon>
        <taxon>Sphingobacteriia</taxon>
        <taxon>Sphingobacteriales</taxon>
        <taxon>Sphingobacteriaceae</taxon>
        <taxon>Mucilaginibacter</taxon>
    </lineage>
</organism>
<reference evidence="3" key="1">
    <citation type="submission" date="2023-07" db="EMBL/GenBank/DDBJ databases">
        <title>Functional and genomic diversity of the sorghum phyllosphere microbiome.</title>
        <authorList>
            <person name="Shade A."/>
        </authorList>
    </citation>
    <scope>NUCLEOTIDE SEQUENCE [LARGE SCALE GENOMIC DNA]</scope>
    <source>
        <strain evidence="3">SORGH_AS_0422</strain>
    </source>
</reference>
<name>A0ABU3H0I3_9SPHI</name>
<keyword evidence="1" id="KW-0812">Transmembrane</keyword>
<evidence type="ECO:0000313" key="3">
    <source>
        <dbReference type="Proteomes" id="UP001258315"/>
    </source>
</evidence>
<protein>
    <recommendedName>
        <fullName evidence="4">DUF4190 domain-containing protein</fullName>
    </recommendedName>
</protein>
<proteinExistence type="predicted"/>
<dbReference type="EMBL" id="JAVLVU010000001">
    <property type="protein sequence ID" value="MDT3404420.1"/>
    <property type="molecule type" value="Genomic_DNA"/>
</dbReference>